<proteinExistence type="predicted"/>
<dbReference type="Proteomes" id="UP001438707">
    <property type="component" value="Unassembled WGS sequence"/>
</dbReference>
<evidence type="ECO:0000313" key="3">
    <source>
        <dbReference type="Proteomes" id="UP001438707"/>
    </source>
</evidence>
<feature type="compositionally biased region" description="Pro residues" evidence="1">
    <location>
        <begin position="1"/>
        <end position="27"/>
    </location>
</feature>
<accession>A0AAW1Q1E3</accession>
<name>A0AAW1Q1E3_9CHLO</name>
<dbReference type="AlphaFoldDB" id="A0AAW1Q1E3"/>
<reference evidence="2 3" key="1">
    <citation type="journal article" date="2024" name="Nat. Commun.">
        <title>Phylogenomics reveals the evolutionary origins of lichenization in chlorophyte algae.</title>
        <authorList>
            <person name="Puginier C."/>
            <person name="Libourel C."/>
            <person name="Otte J."/>
            <person name="Skaloud P."/>
            <person name="Haon M."/>
            <person name="Grisel S."/>
            <person name="Petersen M."/>
            <person name="Berrin J.G."/>
            <person name="Delaux P.M."/>
            <person name="Dal Grande F."/>
            <person name="Keller J."/>
        </authorList>
    </citation>
    <scope>NUCLEOTIDE SEQUENCE [LARGE SCALE GENOMIC DNA]</scope>
    <source>
        <strain evidence="2 3">SAG 2145</strain>
    </source>
</reference>
<feature type="region of interest" description="Disordered" evidence="1">
    <location>
        <begin position="1"/>
        <end position="32"/>
    </location>
</feature>
<gene>
    <name evidence="2" type="ORF">WJX74_001016</name>
</gene>
<evidence type="ECO:0000256" key="1">
    <source>
        <dbReference type="SAM" id="MobiDB-lite"/>
    </source>
</evidence>
<protein>
    <submittedName>
        <fullName evidence="2">Uncharacterized protein</fullName>
    </submittedName>
</protein>
<evidence type="ECO:0000313" key="2">
    <source>
        <dbReference type="EMBL" id="KAK9815955.1"/>
    </source>
</evidence>
<sequence length="132" mass="13484">MHPLPPPAMPPPGFPHPLAPPPGPPPGQEGRTTISAASTVIKMPRAQDDRTVTAMVPASVRLRRDAAPSAPARIAPQHLQQPKAVPEVGPGFGLAPQSAAAAAGGAGYAGTAMDKKYEDFLAEMEGLGALED</sequence>
<comment type="caution">
    <text evidence="2">The sequence shown here is derived from an EMBL/GenBank/DDBJ whole genome shotgun (WGS) entry which is preliminary data.</text>
</comment>
<dbReference type="EMBL" id="JALJOS010000117">
    <property type="protein sequence ID" value="KAK9815955.1"/>
    <property type="molecule type" value="Genomic_DNA"/>
</dbReference>
<keyword evidence="3" id="KW-1185">Reference proteome</keyword>
<organism evidence="2 3">
    <name type="scientific">Apatococcus lobatus</name>
    <dbReference type="NCBI Taxonomy" id="904363"/>
    <lineage>
        <taxon>Eukaryota</taxon>
        <taxon>Viridiplantae</taxon>
        <taxon>Chlorophyta</taxon>
        <taxon>core chlorophytes</taxon>
        <taxon>Trebouxiophyceae</taxon>
        <taxon>Chlorellales</taxon>
        <taxon>Chlorellaceae</taxon>
        <taxon>Apatococcus</taxon>
    </lineage>
</organism>